<evidence type="ECO:0000313" key="6">
    <source>
        <dbReference type="Proteomes" id="UP000588586"/>
    </source>
</evidence>
<keyword evidence="6" id="KW-1185">Reference proteome</keyword>
<evidence type="ECO:0000256" key="1">
    <source>
        <dbReference type="ARBA" id="ARBA00010211"/>
    </source>
</evidence>
<dbReference type="Pfam" id="PF01557">
    <property type="entry name" value="FAA_hydrolase"/>
    <property type="match status" value="1"/>
</dbReference>
<dbReference type="RefSeq" id="WP_171244794.1">
    <property type="nucleotide sequence ID" value="NZ_JABEPQ010000004.1"/>
</dbReference>
<keyword evidence="5" id="KW-0378">Hydrolase</keyword>
<dbReference type="Gene3D" id="3.90.850.10">
    <property type="entry name" value="Fumarylacetoacetase-like, C-terminal domain"/>
    <property type="match status" value="1"/>
</dbReference>
<sequence length="307" mass="32127">MRLANLDGRAVLVVRDEGGADVAVDVHKASDGRFGPELAPVYAAWPAFRDWATSAADQLSAAGSAPVDAEPIDPERLGAPSPEPRQIVAIGLNYTEHAAESGFEAPDGLPPVFPKFVSSLSGPVTTVTLPEGGNTDWEVELVAVIGTQTTGVTEDEAWDHIAGVTLGQDLSERVSQLAGPVPQFGLGKSFPGFTPTGPWLVTVDELADRDDVKLTAQLDDEVVQDGTTAKLIVPVARLVAELSKVITLYPGDLLFTGTPEGVGLGRKPPKYIQPGQVLVSRAEGIGELRQTFVADSAQNATTEGSAS</sequence>
<evidence type="ECO:0000259" key="4">
    <source>
        <dbReference type="Pfam" id="PF01557"/>
    </source>
</evidence>
<dbReference type="GO" id="GO:0044281">
    <property type="term" value="P:small molecule metabolic process"/>
    <property type="evidence" value="ECO:0007669"/>
    <property type="project" value="UniProtKB-ARBA"/>
</dbReference>
<dbReference type="Proteomes" id="UP000588586">
    <property type="component" value="Unassembled WGS sequence"/>
</dbReference>
<gene>
    <name evidence="5" type="ORF">HJG52_16950</name>
</gene>
<keyword evidence="2" id="KW-0479">Metal-binding</keyword>
<dbReference type="AlphaFoldDB" id="A0A849HK56"/>
<reference evidence="5 6" key="1">
    <citation type="submission" date="2020-04" db="EMBL/GenBank/DDBJ databases">
        <title>Knoellia sp. isolate from air conditioner.</title>
        <authorList>
            <person name="Chea S."/>
            <person name="Kim D.-U."/>
        </authorList>
    </citation>
    <scope>NUCLEOTIDE SEQUENCE [LARGE SCALE GENOMIC DNA]</scope>
    <source>
        <strain evidence="5 6">DB2414S</strain>
    </source>
</reference>
<dbReference type="PANTHER" id="PTHR42796">
    <property type="entry name" value="FUMARYLACETOACETATE HYDROLASE DOMAIN-CONTAINING PROTEIN 2A-RELATED"/>
    <property type="match status" value="1"/>
</dbReference>
<evidence type="ECO:0000256" key="3">
    <source>
        <dbReference type="SAM" id="MobiDB-lite"/>
    </source>
</evidence>
<name>A0A849HK56_9MICO</name>
<dbReference type="EMBL" id="JABEPQ010000004">
    <property type="protein sequence ID" value="NNM47682.1"/>
    <property type="molecule type" value="Genomic_DNA"/>
</dbReference>
<proteinExistence type="inferred from homology"/>
<dbReference type="InterPro" id="IPR011234">
    <property type="entry name" value="Fumarylacetoacetase-like_C"/>
</dbReference>
<protein>
    <submittedName>
        <fullName evidence="5">Fumarylacetoacetate hydrolase family protein</fullName>
    </submittedName>
</protein>
<dbReference type="GO" id="GO:0016787">
    <property type="term" value="F:hydrolase activity"/>
    <property type="evidence" value="ECO:0007669"/>
    <property type="project" value="UniProtKB-KW"/>
</dbReference>
<dbReference type="InterPro" id="IPR051121">
    <property type="entry name" value="FAH"/>
</dbReference>
<feature type="region of interest" description="Disordered" evidence="3">
    <location>
        <begin position="62"/>
        <end position="82"/>
    </location>
</feature>
<comment type="similarity">
    <text evidence="1">Belongs to the FAH family.</text>
</comment>
<dbReference type="SUPFAM" id="SSF56529">
    <property type="entry name" value="FAH"/>
    <property type="match status" value="1"/>
</dbReference>
<accession>A0A849HK56</accession>
<feature type="domain" description="Fumarylacetoacetase-like C-terminal" evidence="4">
    <location>
        <begin position="87"/>
        <end position="292"/>
    </location>
</feature>
<evidence type="ECO:0000256" key="2">
    <source>
        <dbReference type="ARBA" id="ARBA00022723"/>
    </source>
</evidence>
<dbReference type="GO" id="GO:0046872">
    <property type="term" value="F:metal ion binding"/>
    <property type="evidence" value="ECO:0007669"/>
    <property type="project" value="UniProtKB-KW"/>
</dbReference>
<evidence type="ECO:0000313" key="5">
    <source>
        <dbReference type="EMBL" id="NNM47682.1"/>
    </source>
</evidence>
<comment type="caution">
    <text evidence="5">The sequence shown here is derived from an EMBL/GenBank/DDBJ whole genome shotgun (WGS) entry which is preliminary data.</text>
</comment>
<dbReference type="PANTHER" id="PTHR42796:SF4">
    <property type="entry name" value="FUMARYLACETOACETATE HYDROLASE DOMAIN-CONTAINING PROTEIN 2A"/>
    <property type="match status" value="1"/>
</dbReference>
<organism evidence="5 6">
    <name type="scientific">Knoellia koreensis</name>
    <dbReference type="NCBI Taxonomy" id="2730921"/>
    <lineage>
        <taxon>Bacteria</taxon>
        <taxon>Bacillati</taxon>
        <taxon>Actinomycetota</taxon>
        <taxon>Actinomycetes</taxon>
        <taxon>Micrococcales</taxon>
        <taxon>Intrasporangiaceae</taxon>
        <taxon>Knoellia</taxon>
    </lineage>
</organism>
<dbReference type="InterPro" id="IPR036663">
    <property type="entry name" value="Fumarylacetoacetase_C_sf"/>
</dbReference>